<evidence type="ECO:0000313" key="3">
    <source>
        <dbReference type="EMBL" id="MBA6155605.1"/>
    </source>
</evidence>
<dbReference type="SUPFAM" id="SSF88874">
    <property type="entry name" value="Receptor-binding domain of short tail fibre protein gp12"/>
    <property type="match status" value="1"/>
</dbReference>
<dbReference type="AlphaFoldDB" id="A0A839AKK7"/>
<sequence>MEPFLAQIIMFGGNFAPRGWAFCDGQLLPIASYSALFSIMGTTYGGDGRTTFALPDLRGRAPIHEGHGPGLPSNYKAGQKGGVESVTLNTTQIPSHSHTASTHATAPVGRGEGTTSPVEAYPAEGGSYASVNNVLMANNTVTIGNTGGNLSHENRQPFLVTNYIIALQGIFPSRS</sequence>
<evidence type="ECO:0000313" key="4">
    <source>
        <dbReference type="Proteomes" id="UP000563906"/>
    </source>
</evidence>
<protein>
    <submittedName>
        <fullName evidence="3">Phage tail protein</fullName>
    </submittedName>
</protein>
<proteinExistence type="predicted"/>
<dbReference type="Proteomes" id="UP000563906">
    <property type="component" value="Unassembled WGS sequence"/>
</dbReference>
<dbReference type="InterPro" id="IPR037053">
    <property type="entry name" value="Phage_tail_collar_dom_sf"/>
</dbReference>
<name>A0A839AKK7_9FLAO</name>
<gene>
    <name evidence="3" type="ORF">H3Z83_03585</name>
</gene>
<accession>A0A839AKK7</accession>
<feature type="domain" description="Phage tail collar" evidence="2">
    <location>
        <begin position="7"/>
        <end position="62"/>
    </location>
</feature>
<feature type="region of interest" description="Disordered" evidence="1">
    <location>
        <begin position="93"/>
        <end position="117"/>
    </location>
</feature>
<evidence type="ECO:0000259" key="2">
    <source>
        <dbReference type="Pfam" id="PF07484"/>
    </source>
</evidence>
<evidence type="ECO:0000256" key="1">
    <source>
        <dbReference type="SAM" id="MobiDB-lite"/>
    </source>
</evidence>
<comment type="caution">
    <text evidence="3">The sequence shown here is derived from an EMBL/GenBank/DDBJ whole genome shotgun (WGS) entry which is preliminary data.</text>
</comment>
<dbReference type="Pfam" id="PF07484">
    <property type="entry name" value="Collar"/>
    <property type="match status" value="1"/>
</dbReference>
<feature type="compositionally biased region" description="Low complexity" evidence="1">
    <location>
        <begin position="95"/>
        <end position="106"/>
    </location>
</feature>
<reference evidence="3 4" key="1">
    <citation type="submission" date="2020-07" db="EMBL/GenBank/DDBJ databases">
        <title>Bacterium isolated from marine sediment.</title>
        <authorList>
            <person name="Shang D."/>
            <person name="Du Z.-J."/>
        </authorList>
    </citation>
    <scope>NUCLEOTIDE SEQUENCE [LARGE SCALE GENOMIC DNA]</scope>
    <source>
        <strain evidence="3 4">S7007</strain>
    </source>
</reference>
<organism evidence="3 4">
    <name type="scientific">Tenacibaculum pelagium</name>
    <dbReference type="NCBI Taxonomy" id="2759527"/>
    <lineage>
        <taxon>Bacteria</taxon>
        <taxon>Pseudomonadati</taxon>
        <taxon>Bacteroidota</taxon>
        <taxon>Flavobacteriia</taxon>
        <taxon>Flavobacteriales</taxon>
        <taxon>Flavobacteriaceae</taxon>
        <taxon>Tenacibaculum</taxon>
    </lineage>
</organism>
<dbReference type="Gene3D" id="3.90.1340.10">
    <property type="entry name" value="Phage tail collar domain"/>
    <property type="match status" value="1"/>
</dbReference>
<keyword evidence="4" id="KW-1185">Reference proteome</keyword>
<dbReference type="RefSeq" id="WP_182124093.1">
    <property type="nucleotide sequence ID" value="NZ_JACGLS010000001.1"/>
</dbReference>
<dbReference type="EMBL" id="JACGLS010000001">
    <property type="protein sequence ID" value="MBA6155605.1"/>
    <property type="molecule type" value="Genomic_DNA"/>
</dbReference>
<dbReference type="InterPro" id="IPR011083">
    <property type="entry name" value="Phage_tail_collar_dom"/>
</dbReference>